<gene>
    <name evidence="1" type="ORF">RFI_26027</name>
</gene>
<name>X6MCH1_RETFI</name>
<organism evidence="1 2">
    <name type="scientific">Reticulomyxa filosa</name>
    <dbReference type="NCBI Taxonomy" id="46433"/>
    <lineage>
        <taxon>Eukaryota</taxon>
        <taxon>Sar</taxon>
        <taxon>Rhizaria</taxon>
        <taxon>Retaria</taxon>
        <taxon>Foraminifera</taxon>
        <taxon>Monothalamids</taxon>
        <taxon>Reticulomyxidae</taxon>
        <taxon>Reticulomyxa</taxon>
    </lineage>
</organism>
<dbReference type="EMBL" id="ASPP01022557">
    <property type="protein sequence ID" value="ETO11351.1"/>
    <property type="molecule type" value="Genomic_DNA"/>
</dbReference>
<dbReference type="AlphaFoldDB" id="X6MCH1"/>
<sequence>MSTRKIQYGSSDPLPDESIFNTFLSFRKLKDATKDLRDGNEELKEYDELSKLTAHLETLAKKEAKWLVGAFDLIYSRPELAIMLGGSGLEQVRVLAKMLKQEADRVYIRDLLELPSQGILRELGPLGLGPSVKINSTGPLQVYKPKVKDMKPTMSKSRVFESNSAAEYIALSGGWGMKSDNKPFNAIGDYTQITF</sequence>
<evidence type="ECO:0000313" key="1">
    <source>
        <dbReference type="EMBL" id="ETO11351.1"/>
    </source>
</evidence>
<evidence type="ECO:0000313" key="2">
    <source>
        <dbReference type="Proteomes" id="UP000023152"/>
    </source>
</evidence>
<keyword evidence="2" id="KW-1185">Reference proteome</keyword>
<reference evidence="1 2" key="1">
    <citation type="journal article" date="2013" name="Curr. Biol.">
        <title>The Genome of the Foraminiferan Reticulomyxa filosa.</title>
        <authorList>
            <person name="Glockner G."/>
            <person name="Hulsmann N."/>
            <person name="Schleicher M."/>
            <person name="Noegel A.A."/>
            <person name="Eichinger L."/>
            <person name="Gallinger C."/>
            <person name="Pawlowski J."/>
            <person name="Sierra R."/>
            <person name="Euteneuer U."/>
            <person name="Pillet L."/>
            <person name="Moustafa A."/>
            <person name="Platzer M."/>
            <person name="Groth M."/>
            <person name="Szafranski K."/>
            <person name="Schliwa M."/>
        </authorList>
    </citation>
    <scope>NUCLEOTIDE SEQUENCE [LARGE SCALE GENOMIC DNA]</scope>
</reference>
<feature type="non-terminal residue" evidence="1">
    <location>
        <position position="195"/>
    </location>
</feature>
<protein>
    <submittedName>
        <fullName evidence="1">Uncharacterized protein</fullName>
    </submittedName>
</protein>
<comment type="caution">
    <text evidence="1">The sequence shown here is derived from an EMBL/GenBank/DDBJ whole genome shotgun (WGS) entry which is preliminary data.</text>
</comment>
<dbReference type="Proteomes" id="UP000023152">
    <property type="component" value="Unassembled WGS sequence"/>
</dbReference>
<proteinExistence type="predicted"/>
<accession>X6MCH1</accession>